<dbReference type="Proteomes" id="UP000050326">
    <property type="component" value="Unassembled WGS sequence"/>
</dbReference>
<dbReference type="AlphaFoldDB" id="A0A0P8Z1D8"/>
<feature type="signal peptide" evidence="1">
    <location>
        <begin position="1"/>
        <end position="22"/>
    </location>
</feature>
<dbReference type="EMBL" id="LKET01000016">
    <property type="protein sequence ID" value="KPU45934.1"/>
    <property type="molecule type" value="Genomic_DNA"/>
</dbReference>
<evidence type="ECO:0000313" key="2">
    <source>
        <dbReference type="EMBL" id="KPU45934.1"/>
    </source>
</evidence>
<reference evidence="2 3" key="1">
    <citation type="submission" date="2015-09" db="EMBL/GenBank/DDBJ databases">
        <title>Genome sequence of Oxobacter pfennigii DSM 3222.</title>
        <authorList>
            <person name="Poehlein A."/>
            <person name="Bengelsdorf F.R."/>
            <person name="Schiel-Bengelsdorf B."/>
            <person name="Duerre P."/>
            <person name="Daniel R."/>
        </authorList>
    </citation>
    <scope>NUCLEOTIDE SEQUENCE [LARGE SCALE GENOMIC DNA]</scope>
    <source>
        <strain evidence="2 3">DSM 3222</strain>
    </source>
</reference>
<keyword evidence="3" id="KW-1185">Reference proteome</keyword>
<protein>
    <recommendedName>
        <fullName evidence="4">Deacetylase PdaC domain-containing protein</fullName>
    </recommendedName>
</protein>
<sequence>MKKIISIIMTIIFLTSTSVAFAKDNKEQNDKNSIQMKRHEEFRKIFPEEFEIIERYAEERAQEGETNDNLPLSKEDEVIIDVEKTIGYDYYHLIAFSSGVVYECAVKGGTYYYGTNYYERDDAIAYAQMYPDLMNIAIGHTMEIEISYTVRLNNNDYFTENELGSQEFTQNQYIEEESFYETSSKDAFLKWRYDGRVGDYNGNFIYNPFRMTVTLGDDAVSVDVKLM</sequence>
<keyword evidence="1" id="KW-0732">Signal</keyword>
<accession>A0A0P8Z1D8</accession>
<evidence type="ECO:0000313" key="3">
    <source>
        <dbReference type="Proteomes" id="UP000050326"/>
    </source>
</evidence>
<proteinExistence type="predicted"/>
<feature type="chain" id="PRO_5006154682" description="Deacetylase PdaC domain-containing protein" evidence="1">
    <location>
        <begin position="23"/>
        <end position="227"/>
    </location>
</feature>
<organism evidence="2 3">
    <name type="scientific">Oxobacter pfennigii</name>
    <dbReference type="NCBI Taxonomy" id="36849"/>
    <lineage>
        <taxon>Bacteria</taxon>
        <taxon>Bacillati</taxon>
        <taxon>Bacillota</taxon>
        <taxon>Clostridia</taxon>
        <taxon>Eubacteriales</taxon>
        <taxon>Clostridiaceae</taxon>
        <taxon>Oxobacter</taxon>
    </lineage>
</organism>
<evidence type="ECO:0008006" key="4">
    <source>
        <dbReference type="Google" id="ProtNLM"/>
    </source>
</evidence>
<gene>
    <name evidence="2" type="ORF">OXPF_04020</name>
</gene>
<comment type="caution">
    <text evidence="2">The sequence shown here is derived from an EMBL/GenBank/DDBJ whole genome shotgun (WGS) entry which is preliminary data.</text>
</comment>
<name>A0A0P8Z1D8_9CLOT</name>
<evidence type="ECO:0000256" key="1">
    <source>
        <dbReference type="SAM" id="SignalP"/>
    </source>
</evidence>
<dbReference type="RefSeq" id="WP_054873550.1">
    <property type="nucleotide sequence ID" value="NZ_LKET01000016.1"/>
</dbReference>